<feature type="chain" id="PRO_5037218487" description="RxLR effector protein" evidence="1">
    <location>
        <begin position="20"/>
        <end position="532"/>
    </location>
</feature>
<evidence type="ECO:0000313" key="3">
    <source>
        <dbReference type="Proteomes" id="UP000294530"/>
    </source>
</evidence>
<sequence length="532" mass="61802">MHLNHVVAIFLVGAVTCFTKTIEGSKRRGEIIRERLSYPVDVAIASRALRHTVASEVEDKGKEERALWEEIAECFLQAQLGRGNIYRSLHIAEKMQNLKEQLLEAFQNLKPSRMKYVKQQLLEIEANPALHNSRYEAWLTNDINPQEIFEARPGHDFESWLGYIKFYRLKGRDFSEDDMVVLLKKHNLIEEAAETFILMDREFFLRSVVRPMLAYMVTQTDVSDIVLKTWLGNRVHPNVVIKILFPGRFMNFDSDKLVYGLKYIQMFRKFFRKFSDDELSIMLVRAESNSKLLEKLEMLHDPSGNQYGINEVIEKGLVYVRMSVELDKFLLKGQLPDISALAQVELDAKDKFFRHWLRCVSIKFPSKPSSVEDLYALLMTHSQATNEKLTDIFNTLQDEYSMDEISRLLIIHMASTPAISMKVLKSWKLRGESPLRFKLPLGYDDEGKVFTEWFKYLSQYQFEHSLDVRTIYNKLLDWMPGSSEVDKTKEKALKQDQLRSKLQLVENIPETKDLVAKLLSQDPSVADHTVAA</sequence>
<gene>
    <name evidence="2" type="ORF">CCR75_008761</name>
</gene>
<dbReference type="EMBL" id="SHOA02000002">
    <property type="protein sequence ID" value="TDH69162.1"/>
    <property type="molecule type" value="Genomic_DNA"/>
</dbReference>
<comment type="caution">
    <text evidence="2">The sequence shown here is derived from an EMBL/GenBank/DDBJ whole genome shotgun (WGS) entry which is preliminary data.</text>
</comment>
<feature type="signal peptide" evidence="1">
    <location>
        <begin position="1"/>
        <end position="19"/>
    </location>
</feature>
<dbReference type="AlphaFoldDB" id="A0A976FLS6"/>
<name>A0A976FLS6_BRELC</name>
<dbReference type="GeneID" id="94352481"/>
<protein>
    <recommendedName>
        <fullName evidence="4">RxLR effector protein</fullName>
    </recommendedName>
</protein>
<evidence type="ECO:0008006" key="4">
    <source>
        <dbReference type="Google" id="ProtNLM"/>
    </source>
</evidence>
<organism evidence="2 3">
    <name type="scientific">Bremia lactucae</name>
    <name type="common">Lettuce downy mildew</name>
    <dbReference type="NCBI Taxonomy" id="4779"/>
    <lineage>
        <taxon>Eukaryota</taxon>
        <taxon>Sar</taxon>
        <taxon>Stramenopiles</taxon>
        <taxon>Oomycota</taxon>
        <taxon>Peronosporomycetes</taxon>
        <taxon>Peronosporales</taxon>
        <taxon>Peronosporaceae</taxon>
        <taxon>Bremia</taxon>
    </lineage>
</organism>
<evidence type="ECO:0000313" key="2">
    <source>
        <dbReference type="EMBL" id="TDH69162.1"/>
    </source>
</evidence>
<reference evidence="2 3" key="1">
    <citation type="journal article" date="2021" name="Genome Biol.">
        <title>AFLAP: assembly-free linkage analysis pipeline using k-mers from genome sequencing data.</title>
        <authorList>
            <person name="Fletcher K."/>
            <person name="Zhang L."/>
            <person name="Gil J."/>
            <person name="Han R."/>
            <person name="Cavanaugh K."/>
            <person name="Michelmore R."/>
        </authorList>
    </citation>
    <scope>NUCLEOTIDE SEQUENCE [LARGE SCALE GENOMIC DNA]</scope>
    <source>
        <strain evidence="2 3">SF5</strain>
    </source>
</reference>
<keyword evidence="1" id="KW-0732">Signal</keyword>
<dbReference type="Proteomes" id="UP000294530">
    <property type="component" value="Unassembled WGS sequence"/>
</dbReference>
<dbReference type="RefSeq" id="XP_067818661.1">
    <property type="nucleotide sequence ID" value="XM_067966810.1"/>
</dbReference>
<accession>A0A976FLS6</accession>
<proteinExistence type="predicted"/>
<keyword evidence="3" id="KW-1185">Reference proteome</keyword>
<dbReference type="KEGG" id="blac:94352481"/>
<evidence type="ECO:0000256" key="1">
    <source>
        <dbReference type="SAM" id="SignalP"/>
    </source>
</evidence>